<accession>A0A1I7YIA7</accession>
<evidence type="ECO:0000256" key="1">
    <source>
        <dbReference type="SAM" id="MobiDB-lite"/>
    </source>
</evidence>
<evidence type="ECO:0000313" key="2">
    <source>
        <dbReference type="Proteomes" id="UP000095287"/>
    </source>
</evidence>
<feature type="region of interest" description="Disordered" evidence="1">
    <location>
        <begin position="1"/>
        <end position="26"/>
    </location>
</feature>
<dbReference type="AlphaFoldDB" id="A0A1I7YIA7"/>
<organism evidence="2 3">
    <name type="scientific">Steinernema glaseri</name>
    <dbReference type="NCBI Taxonomy" id="37863"/>
    <lineage>
        <taxon>Eukaryota</taxon>
        <taxon>Metazoa</taxon>
        <taxon>Ecdysozoa</taxon>
        <taxon>Nematoda</taxon>
        <taxon>Chromadorea</taxon>
        <taxon>Rhabditida</taxon>
        <taxon>Tylenchina</taxon>
        <taxon>Panagrolaimomorpha</taxon>
        <taxon>Strongyloidoidea</taxon>
        <taxon>Steinernematidae</taxon>
        <taxon>Steinernema</taxon>
    </lineage>
</organism>
<dbReference type="WBParaSite" id="L893_g16625.t1">
    <property type="protein sequence ID" value="L893_g16625.t1"/>
    <property type="gene ID" value="L893_g16625"/>
</dbReference>
<name>A0A1I7YIA7_9BILA</name>
<dbReference type="Proteomes" id="UP000095287">
    <property type="component" value="Unplaced"/>
</dbReference>
<keyword evidence="2" id="KW-1185">Reference proteome</keyword>
<protein>
    <submittedName>
        <fullName evidence="3">Uncharacterized protein</fullName>
    </submittedName>
</protein>
<sequence length="173" mass="19990">MERSHGARTAHRRDRGYVTPPLDKDQHVKALPEARGPAWIHPDGRTAPIRRSPIAAGSRSWRTQIEIVSRDESNNGQVEKKLPCLSGCEFDYRYEPCEQPTVYRKTKYHKQDTRWTANKETDLGNVSRIFSQFQERSNPGLVPYYNLFILNLSVNLRSIRSLALPIGRGFFDY</sequence>
<proteinExistence type="predicted"/>
<reference evidence="3" key="1">
    <citation type="submission" date="2016-11" db="UniProtKB">
        <authorList>
            <consortium name="WormBaseParasite"/>
        </authorList>
    </citation>
    <scope>IDENTIFICATION</scope>
</reference>
<feature type="compositionally biased region" description="Basic residues" evidence="1">
    <location>
        <begin position="1"/>
        <end position="14"/>
    </location>
</feature>
<evidence type="ECO:0000313" key="3">
    <source>
        <dbReference type="WBParaSite" id="L893_g16625.t1"/>
    </source>
</evidence>